<evidence type="ECO:0000259" key="8">
    <source>
        <dbReference type="Pfam" id="PF00881"/>
    </source>
</evidence>
<comment type="cofactor">
    <cofactor evidence="1">
        <name>FMN</name>
        <dbReference type="ChEBI" id="CHEBI:58210"/>
    </cofactor>
</comment>
<reference evidence="9 10" key="1">
    <citation type="submission" date="2013-03" db="EMBL/GenBank/DDBJ databases">
        <title>Draft genome sequence of Gracibacillus halophilus YIM-C55.5, a moderately halophilic and thermophilic organism from the Xiaochaidamu salt lake.</title>
        <authorList>
            <person name="Sugumar T."/>
            <person name="Polireddy D.R."/>
            <person name="Antony A."/>
            <person name="Madhava Y.R."/>
            <person name="Sivakumar N."/>
        </authorList>
    </citation>
    <scope>NUCLEOTIDE SEQUENCE [LARGE SCALE GENOMIC DNA]</scope>
    <source>
        <strain evidence="9 10">YIM-C55.5</strain>
    </source>
</reference>
<organism evidence="9 10">
    <name type="scientific">Gracilibacillus halophilus YIM-C55.5</name>
    <dbReference type="NCBI Taxonomy" id="1308866"/>
    <lineage>
        <taxon>Bacteria</taxon>
        <taxon>Bacillati</taxon>
        <taxon>Bacillota</taxon>
        <taxon>Bacilli</taxon>
        <taxon>Bacillales</taxon>
        <taxon>Bacillaceae</taxon>
        <taxon>Gracilibacillus</taxon>
    </lineage>
</organism>
<dbReference type="PATRIC" id="fig|1308866.3.peg.1975"/>
<protein>
    <submittedName>
        <fullName evidence="9">NAD(P)H-flavin oxidoreductase</fullName>
    </submittedName>
</protein>
<keyword evidence="5" id="KW-0521">NADP</keyword>
<dbReference type="PANTHER" id="PTHR23026:SF125">
    <property type="entry name" value="OXYGEN-INSENSITIVE NAD(P)H NITROREDUCTASE"/>
    <property type="match status" value="1"/>
</dbReference>
<dbReference type="Gene3D" id="3.40.109.10">
    <property type="entry name" value="NADH Oxidase"/>
    <property type="match status" value="1"/>
</dbReference>
<keyword evidence="6" id="KW-0560">Oxidoreductase</keyword>
<dbReference type="InterPro" id="IPR000415">
    <property type="entry name" value="Nitroreductase-like"/>
</dbReference>
<evidence type="ECO:0000256" key="4">
    <source>
        <dbReference type="ARBA" id="ARBA00022643"/>
    </source>
</evidence>
<dbReference type="EMBL" id="APML01000034">
    <property type="protein sequence ID" value="ENH96650.1"/>
    <property type="molecule type" value="Genomic_DNA"/>
</dbReference>
<evidence type="ECO:0000313" key="10">
    <source>
        <dbReference type="Proteomes" id="UP000012283"/>
    </source>
</evidence>
<keyword evidence="4" id="KW-0288">FMN</keyword>
<dbReference type="AlphaFoldDB" id="N4WQB9"/>
<dbReference type="GO" id="GO:0046256">
    <property type="term" value="P:2,4,6-trinitrotoluene catabolic process"/>
    <property type="evidence" value="ECO:0007669"/>
    <property type="project" value="TreeGrafter"/>
</dbReference>
<dbReference type="PANTHER" id="PTHR23026">
    <property type="entry name" value="NADPH NITROREDUCTASE"/>
    <property type="match status" value="1"/>
</dbReference>
<evidence type="ECO:0000256" key="7">
    <source>
        <dbReference type="ARBA" id="ARBA00023027"/>
    </source>
</evidence>
<dbReference type="Pfam" id="PF00881">
    <property type="entry name" value="Nitroreductase"/>
    <property type="match status" value="1"/>
</dbReference>
<dbReference type="STRING" id="1308866.J416_09744"/>
<feature type="domain" description="Nitroreductase" evidence="8">
    <location>
        <begin position="19"/>
        <end position="185"/>
    </location>
</feature>
<dbReference type="InterPro" id="IPR029479">
    <property type="entry name" value="Nitroreductase"/>
</dbReference>
<keyword evidence="7" id="KW-0520">NAD</keyword>
<evidence type="ECO:0000313" key="9">
    <source>
        <dbReference type="EMBL" id="ENH96650.1"/>
    </source>
</evidence>
<dbReference type="eggNOG" id="COG0778">
    <property type="taxonomic scope" value="Bacteria"/>
</dbReference>
<accession>N4WQB9</accession>
<comment type="caution">
    <text evidence="9">The sequence shown here is derived from an EMBL/GenBank/DDBJ whole genome shotgun (WGS) entry which is preliminary data.</text>
</comment>
<evidence type="ECO:0000256" key="5">
    <source>
        <dbReference type="ARBA" id="ARBA00022857"/>
    </source>
</evidence>
<evidence type="ECO:0000256" key="6">
    <source>
        <dbReference type="ARBA" id="ARBA00023002"/>
    </source>
</evidence>
<dbReference type="InterPro" id="IPR033878">
    <property type="entry name" value="NfsB-like"/>
</dbReference>
<evidence type="ECO:0000256" key="3">
    <source>
        <dbReference type="ARBA" id="ARBA00022630"/>
    </source>
</evidence>
<comment type="similarity">
    <text evidence="2">Belongs to the nitroreductase family.</text>
</comment>
<keyword evidence="3" id="KW-0285">Flavoprotein</keyword>
<sequence>MTQEKQETKQAIIDAFHFRHATKKFDANKTIPEDDFQFIMETAHLSPSSFGFEPWRFLVIQNEALREKIKETSWGARGKIMDCSHFVIVLARTKKDTRYDSAYLQDHLKNVLQFPEEAADGLLQMVENFQKEDFAILEDEDRMADWASKQTYIALGNMMTAAAQIGIDSCPIEGFPMKEMNDLLREEGLLDDESFSISVMAAFGYRANDPAPKKRRPFDDVVKWVE</sequence>
<gene>
    <name evidence="9" type="ORF">J416_09744</name>
</gene>
<dbReference type="Proteomes" id="UP000012283">
    <property type="component" value="Unassembled WGS sequence"/>
</dbReference>
<dbReference type="CDD" id="cd02149">
    <property type="entry name" value="NfsB-like"/>
    <property type="match status" value="1"/>
</dbReference>
<keyword evidence="10" id="KW-1185">Reference proteome</keyword>
<dbReference type="RefSeq" id="WP_003469198.1">
    <property type="nucleotide sequence ID" value="NZ_APML01000034.1"/>
</dbReference>
<proteinExistence type="inferred from homology"/>
<dbReference type="SUPFAM" id="SSF55469">
    <property type="entry name" value="FMN-dependent nitroreductase-like"/>
    <property type="match status" value="1"/>
</dbReference>
<dbReference type="GO" id="GO:0005829">
    <property type="term" value="C:cytosol"/>
    <property type="evidence" value="ECO:0007669"/>
    <property type="project" value="TreeGrafter"/>
</dbReference>
<evidence type="ECO:0000256" key="1">
    <source>
        <dbReference type="ARBA" id="ARBA00001917"/>
    </source>
</evidence>
<dbReference type="InterPro" id="IPR050627">
    <property type="entry name" value="Nitroreductase/BluB"/>
</dbReference>
<evidence type="ECO:0000256" key="2">
    <source>
        <dbReference type="ARBA" id="ARBA00007118"/>
    </source>
</evidence>
<dbReference type="GO" id="GO:0046857">
    <property type="term" value="F:oxidoreductase activity, acting on other nitrogenous compounds as donors, with NAD or NADP as acceptor"/>
    <property type="evidence" value="ECO:0007669"/>
    <property type="project" value="TreeGrafter"/>
</dbReference>
<name>N4WQB9_9BACI</name>
<dbReference type="OrthoDB" id="9809288at2"/>